<evidence type="ECO:0000313" key="3">
    <source>
        <dbReference type="Proteomes" id="UP000005237"/>
    </source>
</evidence>
<keyword evidence="3" id="KW-1185">Reference proteome</keyword>
<dbReference type="PANTHER" id="PTHR13248:SF4">
    <property type="entry name" value="ELONGIN B"/>
    <property type="match status" value="1"/>
</dbReference>
<dbReference type="AlphaFoldDB" id="A0A8R1DWT0"/>
<dbReference type="GO" id="GO:0006368">
    <property type="term" value="P:transcription elongation by RNA polymerase II"/>
    <property type="evidence" value="ECO:0007669"/>
    <property type="project" value="InterPro"/>
</dbReference>
<dbReference type="Gene3D" id="3.10.20.90">
    <property type="entry name" value="Phosphatidylinositol 3-kinase Catalytic Subunit, Chain A, domain 1"/>
    <property type="match status" value="1"/>
</dbReference>
<evidence type="ECO:0000256" key="1">
    <source>
        <dbReference type="SAM" id="MobiDB-lite"/>
    </source>
</evidence>
<evidence type="ECO:0008006" key="4">
    <source>
        <dbReference type="Google" id="ProtNLM"/>
    </source>
</evidence>
<dbReference type="SUPFAM" id="SSF54236">
    <property type="entry name" value="Ubiquitin-like"/>
    <property type="match status" value="1"/>
</dbReference>
<protein>
    <recommendedName>
        <fullName evidence="4">Ubiquitin-like domain-containing protein</fullName>
    </recommendedName>
</protein>
<reference evidence="3" key="1">
    <citation type="submission" date="2010-08" db="EMBL/GenBank/DDBJ databases">
        <authorList>
            <consortium name="Caenorhabditis japonica Sequencing Consortium"/>
            <person name="Wilson R.K."/>
        </authorList>
    </citation>
    <scope>NUCLEOTIDE SEQUENCE [LARGE SCALE GENOMIC DNA]</scope>
    <source>
        <strain evidence="3">DF5081</strain>
    </source>
</reference>
<organism evidence="2 3">
    <name type="scientific">Caenorhabditis japonica</name>
    <dbReference type="NCBI Taxonomy" id="281687"/>
    <lineage>
        <taxon>Eukaryota</taxon>
        <taxon>Metazoa</taxon>
        <taxon>Ecdysozoa</taxon>
        <taxon>Nematoda</taxon>
        <taxon>Chromadorea</taxon>
        <taxon>Rhabditida</taxon>
        <taxon>Rhabditina</taxon>
        <taxon>Rhabditomorpha</taxon>
        <taxon>Rhabditoidea</taxon>
        <taxon>Rhabditidae</taxon>
        <taxon>Peloderinae</taxon>
        <taxon>Caenorhabditis</taxon>
    </lineage>
</organism>
<proteinExistence type="predicted"/>
<dbReference type="EnsemblMetazoa" id="CJA12695.1">
    <property type="protein sequence ID" value="CJA12695.1"/>
    <property type="gene ID" value="WBGene00131899"/>
</dbReference>
<name>A0A8R1DWT0_CAEJA</name>
<dbReference type="GO" id="GO:0030891">
    <property type="term" value="C:VCB complex"/>
    <property type="evidence" value="ECO:0007669"/>
    <property type="project" value="InterPro"/>
</dbReference>
<sequence>MHMSNEVFFEVRRQKSHYYLDAEEHQTVMDLKRMLAGITKHSADTMELWKLDEEGGKTQLLHDNAQLSECGYSAQNAKAQSPAPIGLRVTTGEDQLQIADVSTPPPIPDNMRQEPAPTD</sequence>
<dbReference type="InterPro" id="IPR039049">
    <property type="entry name" value="ELOB"/>
</dbReference>
<dbReference type="GO" id="GO:0070449">
    <property type="term" value="C:elongin complex"/>
    <property type="evidence" value="ECO:0007669"/>
    <property type="project" value="InterPro"/>
</dbReference>
<feature type="region of interest" description="Disordered" evidence="1">
    <location>
        <begin position="92"/>
        <end position="119"/>
    </location>
</feature>
<dbReference type="Proteomes" id="UP000005237">
    <property type="component" value="Unassembled WGS sequence"/>
</dbReference>
<evidence type="ECO:0000313" key="2">
    <source>
        <dbReference type="EnsemblMetazoa" id="CJA12695.1"/>
    </source>
</evidence>
<dbReference type="PANTHER" id="PTHR13248">
    <property type="entry name" value="TRANSCRIPTION ELONGATION FACTOR B POLYPEPTIDE 2"/>
    <property type="match status" value="1"/>
</dbReference>
<accession>A0A8R1DWT0</accession>
<reference evidence="2" key="2">
    <citation type="submission" date="2022-06" db="UniProtKB">
        <authorList>
            <consortium name="EnsemblMetazoa"/>
        </authorList>
    </citation>
    <scope>IDENTIFICATION</scope>
    <source>
        <strain evidence="2">DF5081</strain>
    </source>
</reference>
<dbReference type="InterPro" id="IPR029071">
    <property type="entry name" value="Ubiquitin-like_domsf"/>
</dbReference>